<sequence>MEHYLSDEELAAIKQQMDALENQKEALRQRILNHFNSPQARRERWIKSGLLDENGNPPDWYSDRSQWITRAEYWQLQMQ</sequence>
<evidence type="ECO:0000313" key="3">
    <source>
        <dbReference type="Proteomes" id="UP001485459"/>
    </source>
</evidence>
<keyword evidence="3" id="KW-1185">Reference proteome</keyword>
<evidence type="ECO:0000256" key="1">
    <source>
        <dbReference type="SAM" id="Coils"/>
    </source>
</evidence>
<organism evidence="2 3">
    <name type="scientific">Chitinophaga pollutisoli</name>
    <dbReference type="NCBI Taxonomy" id="3133966"/>
    <lineage>
        <taxon>Bacteria</taxon>
        <taxon>Pseudomonadati</taxon>
        <taxon>Bacteroidota</taxon>
        <taxon>Chitinophagia</taxon>
        <taxon>Chitinophagales</taxon>
        <taxon>Chitinophagaceae</taxon>
        <taxon>Chitinophaga</taxon>
    </lineage>
</organism>
<dbReference type="EMBL" id="CP149822">
    <property type="protein sequence ID" value="WZN43192.1"/>
    <property type="molecule type" value="Genomic_DNA"/>
</dbReference>
<name>A0ABZ2YV57_9BACT</name>
<reference evidence="3" key="1">
    <citation type="submission" date="2024-03" db="EMBL/GenBank/DDBJ databases">
        <title>Chitinophaga horti sp. nov., isolated from garden soil.</title>
        <authorList>
            <person name="Lee D.S."/>
            <person name="Han D.M."/>
            <person name="Baek J.H."/>
            <person name="Choi D.G."/>
            <person name="Jeon J.H."/>
            <person name="Jeon C.O."/>
        </authorList>
    </citation>
    <scope>NUCLEOTIDE SEQUENCE [LARGE SCALE GENOMIC DNA]</scope>
    <source>
        <strain evidence="3">GPA1</strain>
    </source>
</reference>
<protein>
    <submittedName>
        <fullName evidence="2">Uncharacterized protein</fullName>
    </submittedName>
</protein>
<gene>
    <name evidence="2" type="ORF">WJU16_09120</name>
</gene>
<keyword evidence="1" id="KW-0175">Coiled coil</keyword>
<dbReference type="RefSeq" id="WP_341838009.1">
    <property type="nucleotide sequence ID" value="NZ_CP149822.1"/>
</dbReference>
<feature type="coiled-coil region" evidence="1">
    <location>
        <begin position="10"/>
        <end position="37"/>
    </location>
</feature>
<evidence type="ECO:0000313" key="2">
    <source>
        <dbReference type="EMBL" id="WZN43192.1"/>
    </source>
</evidence>
<proteinExistence type="predicted"/>
<dbReference type="Proteomes" id="UP001485459">
    <property type="component" value="Chromosome"/>
</dbReference>
<accession>A0ABZ2YV57</accession>